<protein>
    <submittedName>
        <fullName evidence="2">Uncharacterized protein</fullName>
    </submittedName>
</protein>
<evidence type="ECO:0000256" key="1">
    <source>
        <dbReference type="SAM" id="MobiDB-lite"/>
    </source>
</evidence>
<accession>X1U1A2</accession>
<name>X1U1A2_9ZZZZ</name>
<proteinExistence type="predicted"/>
<gene>
    <name evidence="2" type="ORF">S12H4_27431</name>
</gene>
<feature type="region of interest" description="Disordered" evidence="1">
    <location>
        <begin position="99"/>
        <end position="118"/>
    </location>
</feature>
<feature type="region of interest" description="Disordered" evidence="1">
    <location>
        <begin position="124"/>
        <end position="150"/>
    </location>
</feature>
<sequence length="234" mass="27135">MPRRRMIDPDFWNDGRVKRLSPTERLLFIGMVSHADDEGRLLADPAFLRSKIFPYDDFTLEDIKSMRDHILETNPNLQLYQNAGEDYLYFRKWPRYQKPSHPQPSKLPQPPELQEPVQDQIQEPVQEQDQPQTGIIPSQSRSGQSSLGKVRLGKSRAVQEDFSEFLYSEKDLTDFMMTTLTEYMPRGPTQVMPVIQKFWIQSTGEEMHGGVFQVVYSSLQKYPIPVLAKSLVKA</sequence>
<comment type="caution">
    <text evidence="2">The sequence shown here is derived from an EMBL/GenBank/DDBJ whole genome shotgun (WGS) entry which is preliminary data.</text>
</comment>
<evidence type="ECO:0000313" key="2">
    <source>
        <dbReference type="EMBL" id="GAI97406.1"/>
    </source>
</evidence>
<dbReference type="AlphaFoldDB" id="X1U1A2"/>
<dbReference type="EMBL" id="BARW01015663">
    <property type="protein sequence ID" value="GAI97406.1"/>
    <property type="molecule type" value="Genomic_DNA"/>
</dbReference>
<organism evidence="2">
    <name type="scientific">marine sediment metagenome</name>
    <dbReference type="NCBI Taxonomy" id="412755"/>
    <lineage>
        <taxon>unclassified sequences</taxon>
        <taxon>metagenomes</taxon>
        <taxon>ecological metagenomes</taxon>
    </lineage>
</organism>
<feature type="compositionally biased region" description="Pro residues" evidence="1">
    <location>
        <begin position="101"/>
        <end position="113"/>
    </location>
</feature>
<feature type="compositionally biased region" description="Polar residues" evidence="1">
    <location>
        <begin position="124"/>
        <end position="147"/>
    </location>
</feature>
<feature type="non-terminal residue" evidence="2">
    <location>
        <position position="234"/>
    </location>
</feature>
<reference evidence="2" key="1">
    <citation type="journal article" date="2014" name="Front. Microbiol.">
        <title>High frequency of phylogenetically diverse reductive dehalogenase-homologous genes in deep subseafloor sedimentary metagenomes.</title>
        <authorList>
            <person name="Kawai M."/>
            <person name="Futagami T."/>
            <person name="Toyoda A."/>
            <person name="Takaki Y."/>
            <person name="Nishi S."/>
            <person name="Hori S."/>
            <person name="Arai W."/>
            <person name="Tsubouchi T."/>
            <person name="Morono Y."/>
            <person name="Uchiyama I."/>
            <person name="Ito T."/>
            <person name="Fujiyama A."/>
            <person name="Inagaki F."/>
            <person name="Takami H."/>
        </authorList>
    </citation>
    <scope>NUCLEOTIDE SEQUENCE</scope>
    <source>
        <strain evidence="2">Expedition CK06-06</strain>
    </source>
</reference>